<dbReference type="Proteomes" id="UP000827872">
    <property type="component" value="Linkage Group LG15"/>
</dbReference>
<organism evidence="1 2">
    <name type="scientific">Sphaerodactylus townsendi</name>
    <dbReference type="NCBI Taxonomy" id="933632"/>
    <lineage>
        <taxon>Eukaryota</taxon>
        <taxon>Metazoa</taxon>
        <taxon>Chordata</taxon>
        <taxon>Craniata</taxon>
        <taxon>Vertebrata</taxon>
        <taxon>Euteleostomi</taxon>
        <taxon>Lepidosauria</taxon>
        <taxon>Squamata</taxon>
        <taxon>Bifurcata</taxon>
        <taxon>Gekkota</taxon>
        <taxon>Sphaerodactylidae</taxon>
        <taxon>Sphaerodactylus</taxon>
    </lineage>
</organism>
<comment type="caution">
    <text evidence="1">The sequence shown here is derived from an EMBL/GenBank/DDBJ whole genome shotgun (WGS) entry which is preliminary data.</text>
</comment>
<dbReference type="EMBL" id="CM037628">
    <property type="protein sequence ID" value="KAH7997206.1"/>
    <property type="molecule type" value="Genomic_DNA"/>
</dbReference>
<evidence type="ECO:0000313" key="2">
    <source>
        <dbReference type="Proteomes" id="UP000827872"/>
    </source>
</evidence>
<accession>A0ACB8EWQ2</accession>
<gene>
    <name evidence="1" type="ORF">K3G42_014014</name>
</gene>
<keyword evidence="2" id="KW-1185">Reference proteome</keyword>
<name>A0ACB8EWQ2_9SAUR</name>
<proteinExistence type="predicted"/>
<reference evidence="1" key="1">
    <citation type="submission" date="2021-08" db="EMBL/GenBank/DDBJ databases">
        <title>The first chromosome-level gecko genome reveals the dynamic sex chromosomes of Neotropical dwarf geckos (Sphaerodactylidae: Sphaerodactylus).</title>
        <authorList>
            <person name="Pinto B.J."/>
            <person name="Keating S.E."/>
            <person name="Gamble T."/>
        </authorList>
    </citation>
    <scope>NUCLEOTIDE SEQUENCE</scope>
    <source>
        <strain evidence="1">TG3544</strain>
    </source>
</reference>
<evidence type="ECO:0000313" key="1">
    <source>
        <dbReference type="EMBL" id="KAH7997206.1"/>
    </source>
</evidence>
<protein>
    <submittedName>
        <fullName evidence="1">Uncharacterized protein</fullName>
    </submittedName>
</protein>
<sequence length="119" mass="13085">MLGRPQKIEQPATAIALEGTSFKLNCSLSSVTTEKVLWYRQVSSQGPQYIAGVYPGYQEKIPTPNSTVDFPKDKKSTTLELHPVTLGEAAVYYCALSDAQRGSMEIQYNGPILIQSKSQ</sequence>